<name>A0A9D1QRB3_9LACO</name>
<reference evidence="4" key="1">
    <citation type="journal article" date="2021" name="PeerJ">
        <title>Extensive microbial diversity within the chicken gut microbiome revealed by metagenomics and culture.</title>
        <authorList>
            <person name="Gilroy R."/>
            <person name="Ravi A."/>
            <person name="Getino M."/>
            <person name="Pursley I."/>
            <person name="Horton D.L."/>
            <person name="Alikhan N.F."/>
            <person name="Baker D."/>
            <person name="Gharbi K."/>
            <person name="Hall N."/>
            <person name="Watson M."/>
            <person name="Adriaenssens E.M."/>
            <person name="Foster-Nyarko E."/>
            <person name="Jarju S."/>
            <person name="Secka A."/>
            <person name="Antonio M."/>
            <person name="Oren A."/>
            <person name="Chaudhuri R.R."/>
            <person name="La Ragione R."/>
            <person name="Hildebrand F."/>
            <person name="Pallen M.J."/>
        </authorList>
    </citation>
    <scope>NUCLEOTIDE SEQUENCE</scope>
    <source>
        <strain evidence="4">ChiHejej3B27-2180</strain>
    </source>
</reference>
<dbReference type="AlphaFoldDB" id="A0A9D1QRB3"/>
<dbReference type="PIRSF" id="PIRSF028756">
    <property type="entry name" value="PPK2_prd"/>
    <property type="match status" value="1"/>
</dbReference>
<organism evidence="4 5">
    <name type="scientific">Candidatus Limosilactobacillus merdipullorum</name>
    <dbReference type="NCBI Taxonomy" id="2838653"/>
    <lineage>
        <taxon>Bacteria</taxon>
        <taxon>Bacillati</taxon>
        <taxon>Bacillota</taxon>
        <taxon>Bacilli</taxon>
        <taxon>Lactobacillales</taxon>
        <taxon>Lactobacillaceae</taxon>
        <taxon>Limosilactobacillus</taxon>
    </lineage>
</organism>
<protein>
    <submittedName>
        <fullName evidence="4">Polyphosphate kinase 2 family protein</fullName>
    </submittedName>
</protein>
<dbReference type="EMBL" id="DXGK01000086">
    <property type="protein sequence ID" value="HIW70581.1"/>
    <property type="molecule type" value="Genomic_DNA"/>
</dbReference>
<dbReference type="GO" id="GO:0006797">
    <property type="term" value="P:polyphosphate metabolic process"/>
    <property type="evidence" value="ECO:0007669"/>
    <property type="project" value="InterPro"/>
</dbReference>
<feature type="domain" description="Polyphosphate kinase-2-related" evidence="3">
    <location>
        <begin position="31"/>
        <end position="266"/>
    </location>
</feature>
<dbReference type="PANTHER" id="PTHR34383:SF3">
    <property type="entry name" value="POLYPHOSPHATE:AMP PHOSPHOTRANSFERASE"/>
    <property type="match status" value="1"/>
</dbReference>
<dbReference type="Pfam" id="PF03976">
    <property type="entry name" value="PPK2"/>
    <property type="match status" value="1"/>
</dbReference>
<dbReference type="InterPro" id="IPR022488">
    <property type="entry name" value="PPK2-related"/>
</dbReference>
<evidence type="ECO:0000313" key="4">
    <source>
        <dbReference type="EMBL" id="HIW70581.1"/>
    </source>
</evidence>
<evidence type="ECO:0000259" key="3">
    <source>
        <dbReference type="Pfam" id="PF03976"/>
    </source>
</evidence>
<dbReference type="InterPro" id="IPR027417">
    <property type="entry name" value="P-loop_NTPase"/>
</dbReference>
<accession>A0A9D1QRB3</accession>
<dbReference type="PANTHER" id="PTHR34383">
    <property type="entry name" value="POLYPHOSPHATE:AMP PHOSPHOTRANSFERASE-RELATED"/>
    <property type="match status" value="1"/>
</dbReference>
<evidence type="ECO:0000313" key="5">
    <source>
        <dbReference type="Proteomes" id="UP000886878"/>
    </source>
</evidence>
<dbReference type="GO" id="GO:0008976">
    <property type="term" value="F:polyphosphate kinase activity"/>
    <property type="evidence" value="ECO:0007669"/>
    <property type="project" value="InterPro"/>
</dbReference>
<sequence>MKLKQYRFTDADFDLAEVSTTPDQELGSLSDQKKQIAANSKQLKTLQKKLFANRQQGLVIILQGMDAAGKDSLVAHVFAGINPAGFQIASFKQPTSEELAHDFLWRINQKLPERGMIGIFNRSYYEDVLISRVHPEILLHENLPKIHQLDDVDDEFFNHRYQDIRHYEEYLNHCGYEVIKFFLHISKDEQKKRFESRIARPEKNWKFSPSDIRERHYWDSYQEAYQMALSKTATKANPWYIIPGDSKDFERLVASNLLVERLKKLDLEFPKMDEHSEAEMHKAWDELQRKE</sequence>
<evidence type="ECO:0000256" key="2">
    <source>
        <dbReference type="ARBA" id="ARBA00022777"/>
    </source>
</evidence>
<gene>
    <name evidence="4" type="ORF">H9876_04330</name>
</gene>
<dbReference type="NCBIfam" id="TIGR03709">
    <property type="entry name" value="PPK2_rel_1"/>
    <property type="match status" value="1"/>
</dbReference>
<keyword evidence="2 4" id="KW-0418">Kinase</keyword>
<dbReference type="InterPro" id="IPR022300">
    <property type="entry name" value="PPK2-rel_1"/>
</dbReference>
<proteinExistence type="predicted"/>
<evidence type="ECO:0000256" key="1">
    <source>
        <dbReference type="ARBA" id="ARBA00022679"/>
    </source>
</evidence>
<comment type="caution">
    <text evidence="4">The sequence shown here is derived from an EMBL/GenBank/DDBJ whole genome shotgun (WGS) entry which is preliminary data.</text>
</comment>
<dbReference type="SUPFAM" id="SSF52540">
    <property type="entry name" value="P-loop containing nucleoside triphosphate hydrolases"/>
    <property type="match status" value="1"/>
</dbReference>
<keyword evidence="1" id="KW-0808">Transferase</keyword>
<dbReference type="InterPro" id="IPR016898">
    <property type="entry name" value="Polyphosphate_phosphotransfera"/>
</dbReference>
<dbReference type="Proteomes" id="UP000886878">
    <property type="component" value="Unassembled WGS sequence"/>
</dbReference>
<reference evidence="4" key="2">
    <citation type="submission" date="2021-04" db="EMBL/GenBank/DDBJ databases">
        <authorList>
            <person name="Gilroy R."/>
        </authorList>
    </citation>
    <scope>NUCLEOTIDE SEQUENCE</scope>
    <source>
        <strain evidence="4">ChiHejej3B27-2180</strain>
    </source>
</reference>
<dbReference type="Gene3D" id="3.40.50.300">
    <property type="entry name" value="P-loop containing nucleotide triphosphate hydrolases"/>
    <property type="match status" value="1"/>
</dbReference>